<name>A0ABP8NJX9_9BACT</name>
<feature type="signal peptide" evidence="3">
    <location>
        <begin position="1"/>
        <end position="20"/>
    </location>
</feature>
<evidence type="ECO:0000256" key="2">
    <source>
        <dbReference type="SAM" id="Phobius"/>
    </source>
</evidence>
<dbReference type="PANTHER" id="PTHR34220">
    <property type="entry name" value="SENSOR HISTIDINE KINASE YPDA"/>
    <property type="match status" value="1"/>
</dbReference>
<dbReference type="Pfam" id="PF06580">
    <property type="entry name" value="His_kinase"/>
    <property type="match status" value="1"/>
</dbReference>
<proteinExistence type="predicted"/>
<feature type="transmembrane region" description="Helical" evidence="2">
    <location>
        <begin position="206"/>
        <end position="224"/>
    </location>
</feature>
<evidence type="ECO:0000259" key="4">
    <source>
        <dbReference type="Pfam" id="PF06580"/>
    </source>
</evidence>
<comment type="caution">
    <text evidence="5">The sequence shown here is derived from an EMBL/GenBank/DDBJ whole genome shotgun (WGS) entry which is preliminary data.</text>
</comment>
<evidence type="ECO:0000313" key="5">
    <source>
        <dbReference type="EMBL" id="GAA4466791.1"/>
    </source>
</evidence>
<dbReference type="SUPFAM" id="SSF49785">
    <property type="entry name" value="Galactose-binding domain-like"/>
    <property type="match status" value="1"/>
</dbReference>
<keyword evidence="2" id="KW-1133">Transmembrane helix</keyword>
<keyword evidence="1" id="KW-0175">Coiled coil</keyword>
<keyword evidence="3" id="KW-0732">Signal</keyword>
<protein>
    <recommendedName>
        <fullName evidence="4">Signal transduction histidine kinase internal region domain-containing protein</fullName>
    </recommendedName>
</protein>
<organism evidence="5 6">
    <name type="scientific">Nibrella saemangeumensis</name>
    <dbReference type="NCBI Taxonomy" id="1084526"/>
    <lineage>
        <taxon>Bacteria</taxon>
        <taxon>Pseudomonadati</taxon>
        <taxon>Bacteroidota</taxon>
        <taxon>Cytophagia</taxon>
        <taxon>Cytophagales</taxon>
        <taxon>Spirosomataceae</taxon>
        <taxon>Nibrella</taxon>
    </lineage>
</organism>
<feature type="chain" id="PRO_5045707517" description="Signal transduction histidine kinase internal region domain-containing protein" evidence="3">
    <location>
        <begin position="21"/>
        <end position="676"/>
    </location>
</feature>
<dbReference type="InterPro" id="IPR010559">
    <property type="entry name" value="Sig_transdc_His_kin_internal"/>
</dbReference>
<gene>
    <name evidence="5" type="ORF">GCM10023189_49440</name>
</gene>
<feature type="transmembrane region" description="Helical" evidence="2">
    <location>
        <begin position="260"/>
        <end position="279"/>
    </location>
</feature>
<sequence length="676" mass="77818">MKKCYSFVWLCLCTVTLCWGQSSVEIEIKKLPDQGILLDKGWKWQAGDNTDWAKPEFDDSAWEAIDPTRDIFDLPQLDKQTGRISWFRLRFQVRPDSALHQQLVMQIQQSGASEIYLNGRLIHRIGKLSANPSEIKAFTPHDMPISFPVSWGKQQVLAVRYALQPGIRYGQHFGRLNSGLTIRVNTLAQAIPAYSQYQVSQRRHNVYIGAFGVMAVLFLAFFLFFPTRPEALYFGLMAACSAGSWVGFNYLSLPIAVAELFWYNNAVLIMQAISYIFQLQAIYSTLHQKRGWVYWGLIGFGLFSIFISAFVYPWGWFFYGFGLTTLANLEVTRVAFLATRQRRPGVWIVLLGGCFYALCWLLFCLAFANIYTLPVSIDFFTLAFLSIPVSYAIYFGYDFGRTNRSLRQKISEVETLSKEKQQILSQQNERLEQQLANRTREIEAQSRLLEQQHIRQIETEFERKLADTEMVALRAQMNPHFIFNSLNSIKLYTIQNDSEQASDFLTKFSRLIRLVLENSRSELVSLRNELEALQLYIELEAMRFKEKLRYQISVSPEIDLQYLRIPPLLLQPYVENAIWHGLMHKPEGGTVTIEVQQPQDNLLHIEITDDGVGRQRATELKSKSAGKHKSFGMQVTADRIRMINQLYNMQTQAQIEDLVDSYGEACGTRVTLTIPV</sequence>
<evidence type="ECO:0000256" key="3">
    <source>
        <dbReference type="SAM" id="SignalP"/>
    </source>
</evidence>
<reference evidence="6" key="1">
    <citation type="journal article" date="2019" name="Int. J. Syst. Evol. Microbiol.">
        <title>The Global Catalogue of Microorganisms (GCM) 10K type strain sequencing project: providing services to taxonomists for standard genome sequencing and annotation.</title>
        <authorList>
            <consortium name="The Broad Institute Genomics Platform"/>
            <consortium name="The Broad Institute Genome Sequencing Center for Infectious Disease"/>
            <person name="Wu L."/>
            <person name="Ma J."/>
        </authorList>
    </citation>
    <scope>NUCLEOTIDE SEQUENCE [LARGE SCALE GENOMIC DNA]</scope>
    <source>
        <strain evidence="6">JCM 17927</strain>
    </source>
</reference>
<feature type="transmembrane region" description="Helical" evidence="2">
    <location>
        <begin position="231"/>
        <end position="248"/>
    </location>
</feature>
<dbReference type="RefSeq" id="WP_345248117.1">
    <property type="nucleotide sequence ID" value="NZ_BAABHD010000081.1"/>
</dbReference>
<dbReference type="Gene3D" id="2.60.120.260">
    <property type="entry name" value="Galactose-binding domain-like"/>
    <property type="match status" value="1"/>
</dbReference>
<dbReference type="InterPro" id="IPR050640">
    <property type="entry name" value="Bact_2-comp_sensor_kinase"/>
</dbReference>
<accession>A0ABP8NJX9</accession>
<feature type="transmembrane region" description="Helical" evidence="2">
    <location>
        <begin position="348"/>
        <end position="371"/>
    </location>
</feature>
<keyword evidence="2" id="KW-0812">Transmembrane</keyword>
<feature type="domain" description="Signal transduction histidine kinase internal region" evidence="4">
    <location>
        <begin position="469"/>
        <end position="548"/>
    </location>
</feature>
<dbReference type="Gene3D" id="3.30.565.10">
    <property type="entry name" value="Histidine kinase-like ATPase, C-terminal domain"/>
    <property type="match status" value="1"/>
</dbReference>
<dbReference type="InterPro" id="IPR008979">
    <property type="entry name" value="Galactose-bd-like_sf"/>
</dbReference>
<evidence type="ECO:0000313" key="6">
    <source>
        <dbReference type="Proteomes" id="UP001501175"/>
    </source>
</evidence>
<evidence type="ECO:0000256" key="1">
    <source>
        <dbReference type="SAM" id="Coils"/>
    </source>
</evidence>
<feature type="transmembrane region" description="Helical" evidence="2">
    <location>
        <begin position="377"/>
        <end position="397"/>
    </location>
</feature>
<dbReference type="PANTHER" id="PTHR34220:SF7">
    <property type="entry name" value="SENSOR HISTIDINE KINASE YPDA"/>
    <property type="match status" value="1"/>
</dbReference>
<dbReference type="InterPro" id="IPR036890">
    <property type="entry name" value="HATPase_C_sf"/>
</dbReference>
<feature type="coiled-coil region" evidence="1">
    <location>
        <begin position="406"/>
        <end position="452"/>
    </location>
</feature>
<dbReference type="SUPFAM" id="SSF55874">
    <property type="entry name" value="ATPase domain of HSP90 chaperone/DNA topoisomerase II/histidine kinase"/>
    <property type="match status" value="1"/>
</dbReference>
<dbReference type="EMBL" id="BAABHD010000081">
    <property type="protein sequence ID" value="GAA4466791.1"/>
    <property type="molecule type" value="Genomic_DNA"/>
</dbReference>
<feature type="transmembrane region" description="Helical" evidence="2">
    <location>
        <begin position="291"/>
        <end position="310"/>
    </location>
</feature>
<keyword evidence="6" id="KW-1185">Reference proteome</keyword>
<keyword evidence="2" id="KW-0472">Membrane</keyword>
<dbReference type="Proteomes" id="UP001501175">
    <property type="component" value="Unassembled WGS sequence"/>
</dbReference>